<dbReference type="InterPro" id="IPR051203">
    <property type="entry name" value="Polysaccharide_Synthase-Rel"/>
</dbReference>
<dbReference type="OrthoDB" id="9803111at2"/>
<comment type="caution">
    <text evidence="4">The sequence shown here is derived from an EMBL/GenBank/DDBJ whole genome shotgun (WGS) entry which is preliminary data.</text>
</comment>
<evidence type="ECO:0000256" key="1">
    <source>
        <dbReference type="ARBA" id="ARBA00007430"/>
    </source>
</evidence>
<reference evidence="4 5" key="1">
    <citation type="submission" date="2019-03" db="EMBL/GenBank/DDBJ databases">
        <title>Genomic Encyclopedia of Type Strains, Phase IV (KMG-IV): sequencing the most valuable type-strain genomes for metagenomic binning, comparative biology and taxonomic classification.</title>
        <authorList>
            <person name="Goeker M."/>
        </authorList>
    </citation>
    <scope>NUCLEOTIDE SEQUENCE [LARGE SCALE GENOMIC DNA]</scope>
    <source>
        <strain evidence="4 5">DSM 25287</strain>
    </source>
</reference>
<dbReference type="InterPro" id="IPR036291">
    <property type="entry name" value="NAD(P)-bd_dom_sf"/>
</dbReference>
<evidence type="ECO:0000259" key="3">
    <source>
        <dbReference type="Pfam" id="PF02719"/>
    </source>
</evidence>
<dbReference type="Pfam" id="PF02719">
    <property type="entry name" value="Polysacc_synt_2"/>
    <property type="match status" value="1"/>
</dbReference>
<organism evidence="4 5">
    <name type="scientific">Plasticicumulans lactativorans</name>
    <dbReference type="NCBI Taxonomy" id="1133106"/>
    <lineage>
        <taxon>Bacteria</taxon>
        <taxon>Pseudomonadati</taxon>
        <taxon>Pseudomonadota</taxon>
        <taxon>Gammaproteobacteria</taxon>
        <taxon>Candidatus Competibacteraceae</taxon>
        <taxon>Plasticicumulans</taxon>
    </lineage>
</organism>
<keyword evidence="5" id="KW-1185">Reference proteome</keyword>
<dbReference type="AlphaFoldDB" id="A0A4R2L3P2"/>
<keyword evidence="2" id="KW-0472">Membrane</keyword>
<evidence type="ECO:0000256" key="2">
    <source>
        <dbReference type="SAM" id="Phobius"/>
    </source>
</evidence>
<feature type="transmembrane region" description="Helical" evidence="2">
    <location>
        <begin position="54"/>
        <end position="73"/>
    </location>
</feature>
<protein>
    <submittedName>
        <fullName evidence="4">FlaA1/EpsC-like NDP-sugar epimerase</fullName>
    </submittedName>
</protein>
<dbReference type="PANTHER" id="PTHR43318">
    <property type="entry name" value="UDP-N-ACETYLGLUCOSAMINE 4,6-DEHYDRATASE"/>
    <property type="match status" value="1"/>
</dbReference>
<accession>A0A4R2L3P2</accession>
<dbReference type="Proteomes" id="UP000295765">
    <property type="component" value="Unassembled WGS sequence"/>
</dbReference>
<dbReference type="Gene3D" id="3.40.50.720">
    <property type="entry name" value="NAD(P)-binding Rossmann-like Domain"/>
    <property type="match status" value="2"/>
</dbReference>
<dbReference type="SUPFAM" id="SSF51735">
    <property type="entry name" value="NAD(P)-binding Rossmann-fold domains"/>
    <property type="match status" value="2"/>
</dbReference>
<feature type="transmembrane region" description="Helical" evidence="2">
    <location>
        <begin position="117"/>
        <end position="134"/>
    </location>
</feature>
<gene>
    <name evidence="4" type="ORF">EV699_115110</name>
</gene>
<sequence length="641" mass="71457">MWTPLLRRLIDSPRLARRLALVTSDTVAVAIALWAAFSLRFGQLWPQMLEQVTWLFPVAILVSLPVFHALRFYRSLIRYAGAEMLYAIVKAVTLSLLIIIAIWVFSHGDTVPRSSWFIYWFVLIGLIGGSRLLARDVLRSELMTRGDRQRVAIYGAGAAGVQLATALRHSTEFRPVVFVDDKRDLRGSEINGLRVYSPSRLKKLVQQREIDGILLAMPSVSSGRRRQILDALAPLPVQVLAMPGLPELASGAKRIDELREVDVEDILGRDPVGPRGSLLERCVRGKAVLVSGAGGSIGSELCRQIIQHAPRLLVLFEHSEYALYAIERELNATLRAKGVNVEIVPILGSVLHRQRVQRVMQAFGVETVYHAAAYKHVPIVEHNPIEGIQNNIFGTLHVAQAAIAAGVETFVLISTDKAVRPTNVMGATKRFAELILQALAQEKSSTRFCMVRFGNVLASSGSVVPLFREQIRRGGPVTVTHPDIVRYFMTIPEAAQLVIQAGAMGEGGDVFVLDMGEPVRILDLAKRMIRLSGLEVRDEVHPHGDIEIVYTGLRPGEKLYEELLIGDHDAPTEHPMIMRAEEEQLAWSQIDAYLERLSVASRKYDWQDIRAVLKEAVRGYTPESDIVDWLWLARQHEASLH</sequence>
<dbReference type="RefSeq" id="WP_132543963.1">
    <property type="nucleotide sequence ID" value="NZ_SLWY01000015.1"/>
</dbReference>
<dbReference type="CDD" id="cd05237">
    <property type="entry name" value="UDP_invert_4-6DH_SDR_e"/>
    <property type="match status" value="1"/>
</dbReference>
<feature type="transmembrane region" description="Helical" evidence="2">
    <location>
        <begin position="21"/>
        <end position="42"/>
    </location>
</feature>
<dbReference type="PANTHER" id="PTHR43318:SF1">
    <property type="entry name" value="POLYSACCHARIDE BIOSYNTHESIS PROTEIN EPSC-RELATED"/>
    <property type="match status" value="1"/>
</dbReference>
<feature type="domain" description="Polysaccharide biosynthesis protein CapD-like" evidence="3">
    <location>
        <begin position="288"/>
        <end position="581"/>
    </location>
</feature>
<dbReference type="EMBL" id="SLWY01000015">
    <property type="protein sequence ID" value="TCO80332.1"/>
    <property type="molecule type" value="Genomic_DNA"/>
</dbReference>
<dbReference type="Pfam" id="PF13727">
    <property type="entry name" value="CoA_binding_3"/>
    <property type="match status" value="1"/>
</dbReference>
<evidence type="ECO:0000313" key="4">
    <source>
        <dbReference type="EMBL" id="TCO80332.1"/>
    </source>
</evidence>
<dbReference type="InterPro" id="IPR003869">
    <property type="entry name" value="Polysac_CapD-like"/>
</dbReference>
<proteinExistence type="inferred from homology"/>
<keyword evidence="2" id="KW-1133">Transmembrane helix</keyword>
<evidence type="ECO:0000313" key="5">
    <source>
        <dbReference type="Proteomes" id="UP000295765"/>
    </source>
</evidence>
<keyword evidence="2" id="KW-0812">Transmembrane</keyword>
<comment type="similarity">
    <text evidence="1">Belongs to the polysaccharide synthase family.</text>
</comment>
<name>A0A4R2L3P2_9GAMM</name>
<feature type="transmembrane region" description="Helical" evidence="2">
    <location>
        <begin position="85"/>
        <end position="105"/>
    </location>
</feature>